<evidence type="ECO:0000256" key="5">
    <source>
        <dbReference type="SAM" id="MobiDB-lite"/>
    </source>
</evidence>
<dbReference type="GO" id="GO:0012505">
    <property type="term" value="C:endomembrane system"/>
    <property type="evidence" value="ECO:0007669"/>
    <property type="project" value="TreeGrafter"/>
</dbReference>
<dbReference type="Gene3D" id="3.30.40.10">
    <property type="entry name" value="Zinc/RING finger domain, C3HC4 (zinc finger)"/>
    <property type="match status" value="1"/>
</dbReference>
<evidence type="ECO:0000256" key="4">
    <source>
        <dbReference type="PROSITE-ProRule" id="PRU00175"/>
    </source>
</evidence>
<dbReference type="InterPro" id="IPR001841">
    <property type="entry name" value="Znf_RING"/>
</dbReference>
<dbReference type="SMART" id="SM00184">
    <property type="entry name" value="RING"/>
    <property type="match status" value="1"/>
</dbReference>
<dbReference type="InterPro" id="IPR013083">
    <property type="entry name" value="Znf_RING/FYVE/PHD"/>
</dbReference>
<feature type="region of interest" description="Disordered" evidence="5">
    <location>
        <begin position="116"/>
        <end position="173"/>
    </location>
</feature>
<keyword evidence="8" id="KW-1185">Reference proteome</keyword>
<dbReference type="GO" id="GO:0061630">
    <property type="term" value="F:ubiquitin protein ligase activity"/>
    <property type="evidence" value="ECO:0007669"/>
    <property type="project" value="TreeGrafter"/>
</dbReference>
<gene>
    <name evidence="7" type="ORF">ECRASSUSDP1_LOCUS19055</name>
</gene>
<dbReference type="GO" id="GO:0043161">
    <property type="term" value="P:proteasome-mediated ubiquitin-dependent protein catabolic process"/>
    <property type="evidence" value="ECO:0007669"/>
    <property type="project" value="TreeGrafter"/>
</dbReference>
<dbReference type="Proteomes" id="UP001295684">
    <property type="component" value="Unassembled WGS sequence"/>
</dbReference>
<dbReference type="InterPro" id="IPR050731">
    <property type="entry name" value="HRD1_E3_ubiq-ligases"/>
</dbReference>
<keyword evidence="1" id="KW-0479">Metal-binding</keyword>
<evidence type="ECO:0000256" key="2">
    <source>
        <dbReference type="ARBA" id="ARBA00022771"/>
    </source>
</evidence>
<protein>
    <recommendedName>
        <fullName evidence="6">RING-type domain-containing protein</fullName>
    </recommendedName>
</protein>
<dbReference type="AlphaFoldDB" id="A0AAD1XRS7"/>
<dbReference type="Pfam" id="PF13639">
    <property type="entry name" value="zf-RING_2"/>
    <property type="match status" value="1"/>
</dbReference>
<accession>A0AAD1XRS7</accession>
<dbReference type="SUPFAM" id="SSF57850">
    <property type="entry name" value="RING/U-box"/>
    <property type="match status" value="1"/>
</dbReference>
<feature type="domain" description="RING-type" evidence="6">
    <location>
        <begin position="226"/>
        <end position="265"/>
    </location>
</feature>
<dbReference type="GO" id="GO:0008270">
    <property type="term" value="F:zinc ion binding"/>
    <property type="evidence" value="ECO:0007669"/>
    <property type="project" value="UniProtKB-KW"/>
</dbReference>
<dbReference type="PANTHER" id="PTHR22763">
    <property type="entry name" value="RING ZINC FINGER PROTEIN"/>
    <property type="match status" value="1"/>
</dbReference>
<organism evidence="7 8">
    <name type="scientific">Euplotes crassus</name>
    <dbReference type="NCBI Taxonomy" id="5936"/>
    <lineage>
        <taxon>Eukaryota</taxon>
        <taxon>Sar</taxon>
        <taxon>Alveolata</taxon>
        <taxon>Ciliophora</taxon>
        <taxon>Intramacronucleata</taxon>
        <taxon>Spirotrichea</taxon>
        <taxon>Hypotrichia</taxon>
        <taxon>Euplotida</taxon>
        <taxon>Euplotidae</taxon>
        <taxon>Moneuplotes</taxon>
    </lineage>
</organism>
<feature type="compositionally biased region" description="Basic and acidic residues" evidence="5">
    <location>
        <begin position="125"/>
        <end position="145"/>
    </location>
</feature>
<evidence type="ECO:0000256" key="1">
    <source>
        <dbReference type="ARBA" id="ARBA00022723"/>
    </source>
</evidence>
<evidence type="ECO:0000313" key="7">
    <source>
        <dbReference type="EMBL" id="CAI2377667.1"/>
    </source>
</evidence>
<dbReference type="EMBL" id="CAMPGE010019323">
    <property type="protein sequence ID" value="CAI2377667.1"/>
    <property type="molecule type" value="Genomic_DNA"/>
</dbReference>
<reference evidence="7" key="1">
    <citation type="submission" date="2023-07" db="EMBL/GenBank/DDBJ databases">
        <authorList>
            <consortium name="AG Swart"/>
            <person name="Singh M."/>
            <person name="Singh A."/>
            <person name="Seah K."/>
            <person name="Emmerich C."/>
        </authorList>
    </citation>
    <scope>NUCLEOTIDE SEQUENCE</scope>
    <source>
        <strain evidence="7">DP1</strain>
    </source>
</reference>
<evidence type="ECO:0000259" key="6">
    <source>
        <dbReference type="PROSITE" id="PS50089"/>
    </source>
</evidence>
<evidence type="ECO:0000256" key="3">
    <source>
        <dbReference type="ARBA" id="ARBA00022833"/>
    </source>
</evidence>
<name>A0AAD1XRS7_EUPCR</name>
<proteinExistence type="predicted"/>
<dbReference type="PROSITE" id="PS50089">
    <property type="entry name" value="ZF_RING_2"/>
    <property type="match status" value="1"/>
</dbReference>
<keyword evidence="3" id="KW-0862">Zinc</keyword>
<comment type="caution">
    <text evidence="7">The sequence shown here is derived from an EMBL/GenBank/DDBJ whole genome shotgun (WGS) entry which is preliminary data.</text>
</comment>
<evidence type="ECO:0000313" key="8">
    <source>
        <dbReference type="Proteomes" id="UP001295684"/>
    </source>
</evidence>
<sequence length="269" mass="31593">MEYKGIEEPLMNIANICRNLCNLELQDDDEIELESFKCLECSIGFTIPKEQEACPRCLGNTIEKINGELAFSHSKPVEGIHVDYNNPSVSTPSRIADQRRLQAQKTFKDRRSLLAQRRKKNAQRRRQEDQRKRQEAQRKKQEAKIRAQRRRIQRRREIAQRRSQIAQRRRLEEIKRQTEEAETIQRFPHTEATMPISKIPLKELNEISITPDHYYTEGGRMNPPTCTICYENMLTKAIKLPCSHLFHSDCLSLLLSRHTTCPLCREPIQ</sequence>
<keyword evidence="2 4" id="KW-0863">Zinc-finger</keyword>